<proteinExistence type="predicted"/>
<dbReference type="PROSITE" id="PS50949">
    <property type="entry name" value="HTH_GNTR"/>
    <property type="match status" value="1"/>
</dbReference>
<protein>
    <submittedName>
        <fullName evidence="5">GntR family transcriptional regulator</fullName>
    </submittedName>
</protein>
<feature type="domain" description="HTH gntR-type" evidence="4">
    <location>
        <begin position="5"/>
        <end position="72"/>
    </location>
</feature>
<dbReference type="PANTHER" id="PTHR43537">
    <property type="entry name" value="TRANSCRIPTIONAL REGULATOR, GNTR FAMILY"/>
    <property type="match status" value="1"/>
</dbReference>
<keyword evidence="2" id="KW-0238">DNA-binding</keyword>
<gene>
    <name evidence="5" type="ORF">U6N30_18965</name>
</gene>
<dbReference type="PANTHER" id="PTHR43537:SF24">
    <property type="entry name" value="GLUCONATE OPERON TRANSCRIPTIONAL REPRESSOR"/>
    <property type="match status" value="1"/>
</dbReference>
<organism evidence="5 6">
    <name type="scientific">Blastococcus brunescens</name>
    <dbReference type="NCBI Taxonomy" id="1564165"/>
    <lineage>
        <taxon>Bacteria</taxon>
        <taxon>Bacillati</taxon>
        <taxon>Actinomycetota</taxon>
        <taxon>Actinomycetes</taxon>
        <taxon>Geodermatophilales</taxon>
        <taxon>Geodermatophilaceae</taxon>
        <taxon>Blastococcus</taxon>
    </lineage>
</organism>
<dbReference type="Gene3D" id="1.10.10.10">
    <property type="entry name" value="Winged helix-like DNA-binding domain superfamily/Winged helix DNA-binding domain"/>
    <property type="match status" value="1"/>
</dbReference>
<dbReference type="Proteomes" id="UP001324287">
    <property type="component" value="Chromosome"/>
</dbReference>
<dbReference type="Pfam" id="PF07729">
    <property type="entry name" value="FCD"/>
    <property type="match status" value="1"/>
</dbReference>
<evidence type="ECO:0000256" key="3">
    <source>
        <dbReference type="ARBA" id="ARBA00023163"/>
    </source>
</evidence>
<dbReference type="InterPro" id="IPR011711">
    <property type="entry name" value="GntR_C"/>
</dbReference>
<keyword evidence="1" id="KW-0805">Transcription regulation</keyword>
<dbReference type="InterPro" id="IPR036390">
    <property type="entry name" value="WH_DNA-bd_sf"/>
</dbReference>
<dbReference type="InterPro" id="IPR000485">
    <property type="entry name" value="AsnC-type_HTH_dom"/>
</dbReference>
<dbReference type="CDD" id="cd07377">
    <property type="entry name" value="WHTH_GntR"/>
    <property type="match status" value="1"/>
</dbReference>
<evidence type="ECO:0000259" key="4">
    <source>
        <dbReference type="PROSITE" id="PS50949"/>
    </source>
</evidence>
<dbReference type="SUPFAM" id="SSF48008">
    <property type="entry name" value="GntR ligand-binding domain-like"/>
    <property type="match status" value="1"/>
</dbReference>
<dbReference type="PRINTS" id="PR00035">
    <property type="entry name" value="HTHGNTR"/>
</dbReference>
<dbReference type="SUPFAM" id="SSF46785">
    <property type="entry name" value="Winged helix' DNA-binding domain"/>
    <property type="match status" value="1"/>
</dbReference>
<dbReference type="InterPro" id="IPR000524">
    <property type="entry name" value="Tscrpt_reg_HTH_GntR"/>
</dbReference>
<dbReference type="Gene3D" id="1.20.120.530">
    <property type="entry name" value="GntR ligand-binding domain-like"/>
    <property type="match status" value="1"/>
</dbReference>
<evidence type="ECO:0000256" key="1">
    <source>
        <dbReference type="ARBA" id="ARBA00023015"/>
    </source>
</evidence>
<dbReference type="EMBL" id="CP141261">
    <property type="protein sequence ID" value="WRL62125.1"/>
    <property type="molecule type" value="Genomic_DNA"/>
</dbReference>
<evidence type="ECO:0000256" key="2">
    <source>
        <dbReference type="ARBA" id="ARBA00023125"/>
    </source>
</evidence>
<dbReference type="InterPro" id="IPR008920">
    <property type="entry name" value="TF_FadR/GntR_C"/>
</dbReference>
<dbReference type="SMART" id="SM00895">
    <property type="entry name" value="FCD"/>
    <property type="match status" value="1"/>
</dbReference>
<name>A0ABZ1AZ95_9ACTN</name>
<keyword evidence="6" id="KW-1185">Reference proteome</keyword>
<keyword evidence="3" id="KW-0804">Transcription</keyword>
<evidence type="ECO:0000313" key="5">
    <source>
        <dbReference type="EMBL" id="WRL62125.1"/>
    </source>
</evidence>
<dbReference type="InterPro" id="IPR036388">
    <property type="entry name" value="WH-like_DNA-bd_sf"/>
</dbReference>
<dbReference type="PRINTS" id="PR00033">
    <property type="entry name" value="HTHASNC"/>
</dbReference>
<accession>A0ABZ1AZ95</accession>
<evidence type="ECO:0000313" key="6">
    <source>
        <dbReference type="Proteomes" id="UP001324287"/>
    </source>
</evidence>
<sequence>MTRPVTSAERALQELRELILGGALSPGARLGEVELAERLGVSRTPVREALSRLAAEGLVEISPNRGARVATWTVAELEGVFDLRISLEPQLTGFAVPNASPADIEELDDLAHRMVEVGGPGPRQDLDALVPLNRAFHDRLVALAAHPTLATALAAAIHPPIVRRNFSAYDAESLRRSLAHHVEIVAALRADDPGWARAVMTAHISNARAVMVRAALHETAQHVSTQDPSDEEAS</sequence>
<dbReference type="SMART" id="SM00345">
    <property type="entry name" value="HTH_GNTR"/>
    <property type="match status" value="1"/>
</dbReference>
<dbReference type="RefSeq" id="WP_324273480.1">
    <property type="nucleotide sequence ID" value="NZ_CP141261.1"/>
</dbReference>
<dbReference type="Pfam" id="PF00392">
    <property type="entry name" value="GntR"/>
    <property type="match status" value="1"/>
</dbReference>
<reference evidence="5 6" key="1">
    <citation type="submission" date="2023-12" db="EMBL/GenBank/DDBJ databases">
        <title>Blastococcus brunescens sp. nov., an actonobacterium isolated from sandstone collected in sahara desert.</title>
        <authorList>
            <person name="Gtari M."/>
            <person name="Ghodhbane F."/>
        </authorList>
    </citation>
    <scope>NUCLEOTIDE SEQUENCE [LARGE SCALE GENOMIC DNA]</scope>
    <source>
        <strain evidence="5 6">BMG 8361</strain>
    </source>
</reference>